<organism evidence="9">
    <name type="scientific">Nymphaea colorata</name>
    <name type="common">pocket water lily</name>
    <dbReference type="NCBI Taxonomy" id="210225"/>
    <lineage>
        <taxon>Eukaryota</taxon>
        <taxon>Viridiplantae</taxon>
        <taxon>Streptophyta</taxon>
        <taxon>Embryophyta</taxon>
        <taxon>Tracheophyta</taxon>
        <taxon>Spermatophyta</taxon>
        <taxon>Magnoliopsida</taxon>
        <taxon>Nymphaeales</taxon>
        <taxon>Nymphaeaceae</taxon>
        <taxon>Nymphaea</taxon>
    </lineage>
</organism>
<keyword evidence="5" id="KW-0040">ANK repeat</keyword>
<feature type="transmembrane region" description="Helical" evidence="7">
    <location>
        <begin position="103"/>
        <end position="130"/>
    </location>
</feature>
<feature type="transmembrane region" description="Helical" evidence="7">
    <location>
        <begin position="194"/>
        <end position="214"/>
    </location>
</feature>
<protein>
    <recommendedName>
        <fullName evidence="8">PGG domain-containing protein</fullName>
    </recommendedName>
</protein>
<keyword evidence="4 7" id="KW-1133">Transmembrane helix</keyword>
<name>A0A5K1CU66_9MAGN</name>
<evidence type="ECO:0000313" key="9">
    <source>
        <dbReference type="EMBL" id="VVW31167.1"/>
    </source>
</evidence>
<evidence type="ECO:0000256" key="3">
    <source>
        <dbReference type="ARBA" id="ARBA00022737"/>
    </source>
</evidence>
<sequence>MVAALLGAEGLNINAVNKAGETALDISEKNSNSEIAAILRERGAETSKASSNPPTAARQLKQTVSDIKHEVHSQIQQTQQTRVSVQKITKRLKKMHIQGLNNAINSATVVAVLIATVAFAAIFTVPGQFADTTNPKEKITRGQAYVAGEAAFIVFLIFDSLALFISLAVVVAQTSIVVIEPKAKKRLMFVINKLMWIACLLISIAFISLTYVVVGHRSWWLAESVTAIGGSIMLVTIGSMTYCVVRNRMEESSLRNIRRGSDSRSHSWSKSALSDNELLNKEKRVYAL</sequence>
<evidence type="ECO:0000256" key="4">
    <source>
        <dbReference type="ARBA" id="ARBA00022989"/>
    </source>
</evidence>
<gene>
    <name evidence="9" type="ORF">NYM_LOCUS18494</name>
</gene>
<dbReference type="InterPro" id="IPR026961">
    <property type="entry name" value="PGG_dom"/>
</dbReference>
<accession>A0A5K1CU66</accession>
<feature type="transmembrane region" description="Helical" evidence="7">
    <location>
        <begin position="220"/>
        <end position="245"/>
    </location>
</feature>
<proteinExistence type="predicted"/>
<dbReference type="GO" id="GO:0005886">
    <property type="term" value="C:plasma membrane"/>
    <property type="evidence" value="ECO:0007669"/>
    <property type="project" value="TreeGrafter"/>
</dbReference>
<dbReference type="EMBL" id="LR721782">
    <property type="protein sequence ID" value="VVW31167.1"/>
    <property type="molecule type" value="Genomic_DNA"/>
</dbReference>
<dbReference type="Pfam" id="PF13962">
    <property type="entry name" value="PGG"/>
    <property type="match status" value="1"/>
</dbReference>
<evidence type="ECO:0000259" key="8">
    <source>
        <dbReference type="Pfam" id="PF13962"/>
    </source>
</evidence>
<dbReference type="InterPro" id="IPR036770">
    <property type="entry name" value="Ankyrin_rpt-contain_sf"/>
</dbReference>
<feature type="transmembrane region" description="Helical" evidence="7">
    <location>
        <begin position="150"/>
        <end position="173"/>
    </location>
</feature>
<dbReference type="Gene3D" id="1.25.40.20">
    <property type="entry name" value="Ankyrin repeat-containing domain"/>
    <property type="match status" value="1"/>
</dbReference>
<dbReference type="SUPFAM" id="SSF48403">
    <property type="entry name" value="Ankyrin repeat"/>
    <property type="match status" value="1"/>
</dbReference>
<dbReference type="PANTHER" id="PTHR24186:SF8">
    <property type="entry name" value="ANKYRIN REPEAT FAMILY PROTEIN"/>
    <property type="match status" value="1"/>
</dbReference>
<evidence type="ECO:0000256" key="7">
    <source>
        <dbReference type="SAM" id="Phobius"/>
    </source>
</evidence>
<keyword evidence="6 7" id="KW-0472">Membrane</keyword>
<comment type="subcellular location">
    <subcellularLocation>
        <location evidence="1">Membrane</location>
        <topology evidence="1">Multi-pass membrane protein</topology>
    </subcellularLocation>
</comment>
<evidence type="ECO:0000256" key="2">
    <source>
        <dbReference type="ARBA" id="ARBA00022692"/>
    </source>
</evidence>
<dbReference type="AlphaFoldDB" id="A0A5K1CU66"/>
<evidence type="ECO:0000256" key="5">
    <source>
        <dbReference type="ARBA" id="ARBA00023043"/>
    </source>
</evidence>
<reference evidence="9" key="1">
    <citation type="submission" date="2019-09" db="EMBL/GenBank/DDBJ databases">
        <authorList>
            <person name="Zhang L."/>
        </authorList>
    </citation>
    <scope>NUCLEOTIDE SEQUENCE</scope>
</reference>
<keyword evidence="2 7" id="KW-0812">Transmembrane</keyword>
<dbReference type="PANTHER" id="PTHR24186">
    <property type="entry name" value="PROTEIN PHOSPHATASE 1 REGULATORY SUBUNIT"/>
    <property type="match status" value="1"/>
</dbReference>
<keyword evidence="3" id="KW-0677">Repeat</keyword>
<feature type="domain" description="PGG" evidence="8">
    <location>
        <begin position="99"/>
        <end position="213"/>
    </location>
</feature>
<evidence type="ECO:0000256" key="1">
    <source>
        <dbReference type="ARBA" id="ARBA00004141"/>
    </source>
</evidence>
<evidence type="ECO:0000256" key="6">
    <source>
        <dbReference type="ARBA" id="ARBA00023136"/>
    </source>
</evidence>